<name>A0A0E9T9X0_ANGAN</name>
<evidence type="ECO:0000256" key="1">
    <source>
        <dbReference type="SAM" id="MobiDB-lite"/>
    </source>
</evidence>
<reference evidence="2" key="2">
    <citation type="journal article" date="2015" name="Fish Shellfish Immunol.">
        <title>Early steps in the European eel (Anguilla anguilla)-Vibrio vulnificus interaction in the gills: Role of the RtxA13 toxin.</title>
        <authorList>
            <person name="Callol A."/>
            <person name="Pajuelo D."/>
            <person name="Ebbesson L."/>
            <person name="Teles M."/>
            <person name="MacKenzie S."/>
            <person name="Amaro C."/>
        </authorList>
    </citation>
    <scope>NUCLEOTIDE SEQUENCE</scope>
</reference>
<protein>
    <submittedName>
        <fullName evidence="2">Uncharacterized protein</fullName>
    </submittedName>
</protein>
<feature type="region of interest" description="Disordered" evidence="1">
    <location>
        <begin position="1"/>
        <end position="43"/>
    </location>
</feature>
<dbReference type="EMBL" id="GBXM01058897">
    <property type="protein sequence ID" value="JAH49680.1"/>
    <property type="molecule type" value="Transcribed_RNA"/>
</dbReference>
<organism evidence="2">
    <name type="scientific">Anguilla anguilla</name>
    <name type="common">European freshwater eel</name>
    <name type="synonym">Muraena anguilla</name>
    <dbReference type="NCBI Taxonomy" id="7936"/>
    <lineage>
        <taxon>Eukaryota</taxon>
        <taxon>Metazoa</taxon>
        <taxon>Chordata</taxon>
        <taxon>Craniata</taxon>
        <taxon>Vertebrata</taxon>
        <taxon>Euteleostomi</taxon>
        <taxon>Actinopterygii</taxon>
        <taxon>Neopterygii</taxon>
        <taxon>Teleostei</taxon>
        <taxon>Anguilliformes</taxon>
        <taxon>Anguillidae</taxon>
        <taxon>Anguilla</taxon>
    </lineage>
</organism>
<proteinExistence type="predicted"/>
<reference evidence="2" key="1">
    <citation type="submission" date="2014-11" db="EMBL/GenBank/DDBJ databases">
        <authorList>
            <person name="Amaro Gonzalez C."/>
        </authorList>
    </citation>
    <scope>NUCLEOTIDE SEQUENCE</scope>
</reference>
<sequence length="43" mass="4302">MENAQRVSALRPAPAAPADGGSKPLSSQSERACVPGVQAEGLP</sequence>
<dbReference type="AlphaFoldDB" id="A0A0E9T9X0"/>
<accession>A0A0E9T9X0</accession>
<evidence type="ECO:0000313" key="2">
    <source>
        <dbReference type="EMBL" id="JAH49680.1"/>
    </source>
</evidence>